<feature type="region of interest" description="Disordered" evidence="1">
    <location>
        <begin position="1"/>
        <end position="29"/>
    </location>
</feature>
<feature type="compositionally biased region" description="Polar residues" evidence="1">
    <location>
        <begin position="1"/>
        <end position="14"/>
    </location>
</feature>
<dbReference type="Proteomes" id="UP000232455">
    <property type="component" value="Unassembled WGS sequence"/>
</dbReference>
<evidence type="ECO:0000256" key="1">
    <source>
        <dbReference type="SAM" id="MobiDB-lite"/>
    </source>
</evidence>
<protein>
    <submittedName>
        <fullName evidence="2">Uncharacterized protein</fullName>
    </submittedName>
</protein>
<accession>A0ABX4Q6E9</accession>
<reference evidence="2 3" key="1">
    <citation type="submission" date="2017-11" db="EMBL/GenBank/DDBJ databases">
        <title>Genome sequencing of a diverse group of Pseudomonas species.</title>
        <authorList>
            <person name="Loper J."/>
        </authorList>
    </citation>
    <scope>NUCLEOTIDE SEQUENCE [LARGE SCALE GENOMIC DNA]</scope>
    <source>
        <strain evidence="2 3">LMG 25716</strain>
    </source>
</reference>
<gene>
    <name evidence="2" type="ORF">ATI02_5420</name>
</gene>
<keyword evidence="3" id="KW-1185">Reference proteome</keyword>
<name>A0ABX4Q6E9_9PSED</name>
<proteinExistence type="predicted"/>
<organism evidence="2 3">
    <name type="scientific">Pseudomonas baetica</name>
    <dbReference type="NCBI Taxonomy" id="674054"/>
    <lineage>
        <taxon>Bacteria</taxon>
        <taxon>Pseudomonadati</taxon>
        <taxon>Pseudomonadota</taxon>
        <taxon>Gammaproteobacteria</taxon>
        <taxon>Pseudomonadales</taxon>
        <taxon>Pseudomonadaceae</taxon>
        <taxon>Pseudomonas</taxon>
    </lineage>
</organism>
<comment type="caution">
    <text evidence="2">The sequence shown here is derived from an EMBL/GenBank/DDBJ whole genome shotgun (WGS) entry which is preliminary data.</text>
</comment>
<dbReference type="EMBL" id="PHHE01000001">
    <property type="protein sequence ID" value="PKA72369.1"/>
    <property type="molecule type" value="Genomic_DNA"/>
</dbReference>
<evidence type="ECO:0000313" key="3">
    <source>
        <dbReference type="Proteomes" id="UP000232455"/>
    </source>
</evidence>
<sequence>MSNPKPRPTTNSCGSWLASDDGGTFNIDADWPEAIAGKPRSHRDMCQTPNPGPPQIPVGAGWPAMTAAHSTLMLPDPPLSRAGSLPHWLFVTAQIPSQPQVPVGASLLAKASAHPASSLPDPPLSRAGSLPHWLFVTPQIPSQPQIPVGASLLAKASAHPASSLPDPPLSRAGSLHRNMCQPPNPRPTTNPCGSGLAREGVGTSDIYAD</sequence>
<evidence type="ECO:0000313" key="2">
    <source>
        <dbReference type="EMBL" id="PKA72369.1"/>
    </source>
</evidence>
<feature type="region of interest" description="Disordered" evidence="1">
    <location>
        <begin position="159"/>
        <end position="209"/>
    </location>
</feature>